<name>A0A183HB24_9BILA</name>
<evidence type="ECO:0000313" key="1">
    <source>
        <dbReference type="EMBL" id="VDO40710.1"/>
    </source>
</evidence>
<dbReference type="AlphaFoldDB" id="A0A183HB24"/>
<keyword evidence="2" id="KW-1185">Reference proteome</keyword>
<proteinExistence type="predicted"/>
<accession>A0A183HB24</accession>
<evidence type="ECO:0000313" key="3">
    <source>
        <dbReference type="WBParaSite" id="OFLC_0000468501-mRNA-1"/>
    </source>
</evidence>
<organism evidence="3">
    <name type="scientific">Onchocerca flexuosa</name>
    <dbReference type="NCBI Taxonomy" id="387005"/>
    <lineage>
        <taxon>Eukaryota</taxon>
        <taxon>Metazoa</taxon>
        <taxon>Ecdysozoa</taxon>
        <taxon>Nematoda</taxon>
        <taxon>Chromadorea</taxon>
        <taxon>Rhabditida</taxon>
        <taxon>Spirurina</taxon>
        <taxon>Spiruromorpha</taxon>
        <taxon>Filarioidea</taxon>
        <taxon>Onchocercidae</taxon>
        <taxon>Onchocerca</taxon>
    </lineage>
</organism>
<gene>
    <name evidence="1" type="ORF">OFLC_LOCUS4682</name>
</gene>
<dbReference type="EMBL" id="UZAJ01003677">
    <property type="protein sequence ID" value="VDO40710.1"/>
    <property type="molecule type" value="Genomic_DNA"/>
</dbReference>
<reference evidence="1 2" key="2">
    <citation type="submission" date="2018-11" db="EMBL/GenBank/DDBJ databases">
        <authorList>
            <consortium name="Pathogen Informatics"/>
        </authorList>
    </citation>
    <scope>NUCLEOTIDE SEQUENCE [LARGE SCALE GENOMIC DNA]</scope>
</reference>
<evidence type="ECO:0000313" key="2">
    <source>
        <dbReference type="Proteomes" id="UP000267606"/>
    </source>
</evidence>
<sequence>MISEEFIKGIRNEGRIILYFELSYMDHRMIIPLFCEEKLINTIPLWRIVLISIPSLFCVKNEEGEK</sequence>
<dbReference type="WBParaSite" id="OFLC_0000468501-mRNA-1">
    <property type="protein sequence ID" value="OFLC_0000468501-mRNA-1"/>
    <property type="gene ID" value="OFLC_0000468501"/>
</dbReference>
<dbReference type="Proteomes" id="UP000267606">
    <property type="component" value="Unassembled WGS sequence"/>
</dbReference>
<reference evidence="3" key="1">
    <citation type="submission" date="2016-06" db="UniProtKB">
        <authorList>
            <consortium name="WormBaseParasite"/>
        </authorList>
    </citation>
    <scope>IDENTIFICATION</scope>
</reference>
<protein>
    <submittedName>
        <fullName evidence="3">PRC domain-containing protein</fullName>
    </submittedName>
</protein>